<dbReference type="Proteomes" id="UP001303046">
    <property type="component" value="Unassembled WGS sequence"/>
</dbReference>
<feature type="compositionally biased region" description="Basic and acidic residues" evidence="7">
    <location>
        <begin position="574"/>
        <end position="596"/>
    </location>
</feature>
<dbReference type="CDD" id="cd12281">
    <property type="entry name" value="RRM1_TatSF1_like"/>
    <property type="match status" value="1"/>
</dbReference>
<dbReference type="InterPro" id="IPR034392">
    <property type="entry name" value="TatSF1-like_RRM1"/>
</dbReference>
<dbReference type="InterPro" id="IPR034393">
    <property type="entry name" value="TatSF1-like"/>
</dbReference>
<dbReference type="Pfam" id="PF00076">
    <property type="entry name" value="RRM_1"/>
    <property type="match status" value="2"/>
</dbReference>
<gene>
    <name evidence="9" type="primary">Necator_chrI.g4025</name>
    <name evidence="9" type="ORF">RB195_007896</name>
</gene>
<evidence type="ECO:0000313" key="10">
    <source>
        <dbReference type="Proteomes" id="UP001303046"/>
    </source>
</evidence>
<evidence type="ECO:0000259" key="8">
    <source>
        <dbReference type="PROSITE" id="PS50102"/>
    </source>
</evidence>
<evidence type="ECO:0000256" key="6">
    <source>
        <dbReference type="PROSITE-ProRule" id="PRU00176"/>
    </source>
</evidence>
<keyword evidence="3" id="KW-0677">Repeat</keyword>
<protein>
    <recommendedName>
        <fullName evidence="8">RRM domain-containing protein</fullName>
    </recommendedName>
</protein>
<dbReference type="PANTHER" id="PTHR15608:SF0">
    <property type="entry name" value="HIV TAT-SPECIFIC FACTOR 1"/>
    <property type="match status" value="1"/>
</dbReference>
<keyword evidence="4 6" id="KW-0694">RNA-binding</keyword>
<dbReference type="EMBL" id="JAVFWL010000001">
    <property type="protein sequence ID" value="KAK6731708.1"/>
    <property type="molecule type" value="Genomic_DNA"/>
</dbReference>
<reference evidence="9 10" key="1">
    <citation type="submission" date="2023-08" db="EMBL/GenBank/DDBJ databases">
        <title>A Necator americanus chromosomal reference genome.</title>
        <authorList>
            <person name="Ilik V."/>
            <person name="Petrzelkova K.J."/>
            <person name="Pardy F."/>
            <person name="Fuh T."/>
            <person name="Niatou-Singa F.S."/>
            <person name="Gouil Q."/>
            <person name="Baker L."/>
            <person name="Ritchie M.E."/>
            <person name="Jex A.R."/>
            <person name="Gazzola D."/>
            <person name="Li H."/>
            <person name="Toshio Fujiwara R."/>
            <person name="Zhan B."/>
            <person name="Aroian R.V."/>
            <person name="Pafco B."/>
            <person name="Schwarz E.M."/>
        </authorList>
    </citation>
    <scope>NUCLEOTIDE SEQUENCE [LARGE SCALE GENOMIC DNA]</scope>
    <source>
        <strain evidence="9 10">Aroian</strain>
        <tissue evidence="9">Whole animal</tissue>
    </source>
</reference>
<keyword evidence="2" id="KW-0507">mRNA processing</keyword>
<evidence type="ECO:0000256" key="7">
    <source>
        <dbReference type="SAM" id="MobiDB-lite"/>
    </source>
</evidence>
<evidence type="ECO:0000313" key="9">
    <source>
        <dbReference type="EMBL" id="KAK6731708.1"/>
    </source>
</evidence>
<evidence type="ECO:0000256" key="1">
    <source>
        <dbReference type="ARBA" id="ARBA00007747"/>
    </source>
</evidence>
<organism evidence="9 10">
    <name type="scientific">Necator americanus</name>
    <name type="common">Human hookworm</name>
    <dbReference type="NCBI Taxonomy" id="51031"/>
    <lineage>
        <taxon>Eukaryota</taxon>
        <taxon>Metazoa</taxon>
        <taxon>Ecdysozoa</taxon>
        <taxon>Nematoda</taxon>
        <taxon>Chromadorea</taxon>
        <taxon>Rhabditida</taxon>
        <taxon>Rhabditina</taxon>
        <taxon>Rhabditomorpha</taxon>
        <taxon>Strongyloidea</taxon>
        <taxon>Ancylostomatidae</taxon>
        <taxon>Bunostominae</taxon>
        <taxon>Necator</taxon>
    </lineage>
</organism>
<keyword evidence="5" id="KW-0508">mRNA splicing</keyword>
<comment type="similarity">
    <text evidence="1">Belongs to the HTATSF1 family.</text>
</comment>
<evidence type="ECO:0000256" key="3">
    <source>
        <dbReference type="ARBA" id="ARBA00022737"/>
    </source>
</evidence>
<proteinExistence type="inferred from homology"/>
<evidence type="ECO:0000256" key="2">
    <source>
        <dbReference type="ARBA" id="ARBA00022664"/>
    </source>
</evidence>
<dbReference type="Gene3D" id="3.30.70.330">
    <property type="match status" value="2"/>
</dbReference>
<sequence length="596" mass="68724">MLQATMIKHVIRTESRRRQSLNAFVKLKKNCSWDSKGVGGIVILINTSLAKSIDSQTTYDQKKTFLDEKMWFSGSCDNTRRLRSNIKLRRSQNFPYTVVKVEKKITPSSAREVTGREMAAIGEQSEATIEQQSEDAKNTEEEAMGNTSNNETSNCSMQSVEGFSTRYLNEKWIGRYDDTGQYMEYHNNQWRPLPEDDLVFVQQLWLEQEAAETQVVNGVKMKWNATAQEWQRADQEVDEDFIASYQANYGVQYDYSKMDEERKAKEAEKLKNNPAEKEEKKKGKVPSEPQGWVDMEEKVHAVYVNNLPLDITLDEFKEFMSKCGVIQADARTNKPKLKLYVDENGDLKGDGRCVYIKKESVDLALSILDGFHLRGKEVHVEKARFEMKGEFDPTKKRKKLTNAQKKKFMENQNRIFEWKPEKPRNYRPISDCTVVIKNLFTLQMMEKNAALMMDLKEEVQQSCSKYGAVKKVIVYDNNPEGVVTVTFETTDESDMAVKMLNGRIVDGRRLEVCLWDGKTKYKVQETEEERKRRLAAWENYIKGDSDDEDERKNGPSEQDSSPKSSSAEGNSEDNSERCDQGTTPEKRPKLTDEGEQ</sequence>
<comment type="caution">
    <text evidence="9">The sequence shown here is derived from an EMBL/GenBank/DDBJ whole genome shotgun (WGS) entry which is preliminary data.</text>
</comment>
<feature type="region of interest" description="Disordered" evidence="7">
    <location>
        <begin position="264"/>
        <end position="290"/>
    </location>
</feature>
<feature type="domain" description="RRM" evidence="8">
    <location>
        <begin position="300"/>
        <end position="385"/>
    </location>
</feature>
<feature type="compositionally biased region" description="Low complexity" evidence="7">
    <location>
        <begin position="556"/>
        <end position="566"/>
    </location>
</feature>
<dbReference type="CDD" id="cd12282">
    <property type="entry name" value="RRM2_TatSF1_like"/>
    <property type="match status" value="1"/>
</dbReference>
<dbReference type="InterPro" id="IPR000504">
    <property type="entry name" value="RRM_dom"/>
</dbReference>
<name>A0ABR1C234_NECAM</name>
<feature type="compositionally biased region" description="Basic and acidic residues" evidence="7">
    <location>
        <begin position="264"/>
        <end position="281"/>
    </location>
</feature>
<dbReference type="PANTHER" id="PTHR15608">
    <property type="entry name" value="SPLICING FACTOR U2AF-ASSOCIATED PROTEIN 2"/>
    <property type="match status" value="1"/>
</dbReference>
<feature type="region of interest" description="Disordered" evidence="7">
    <location>
        <begin position="540"/>
        <end position="596"/>
    </location>
</feature>
<feature type="domain" description="RRM" evidence="8">
    <location>
        <begin position="432"/>
        <end position="512"/>
    </location>
</feature>
<dbReference type="PROSITE" id="PS50102">
    <property type="entry name" value="RRM"/>
    <property type="match status" value="2"/>
</dbReference>
<dbReference type="SUPFAM" id="SSF54928">
    <property type="entry name" value="RNA-binding domain, RBD"/>
    <property type="match status" value="2"/>
</dbReference>
<evidence type="ECO:0000256" key="4">
    <source>
        <dbReference type="ARBA" id="ARBA00022884"/>
    </source>
</evidence>
<accession>A0ABR1C234</accession>
<dbReference type="SMART" id="SM00360">
    <property type="entry name" value="RRM"/>
    <property type="match status" value="2"/>
</dbReference>
<feature type="compositionally biased region" description="Polar residues" evidence="7">
    <location>
        <begin position="145"/>
        <end position="156"/>
    </location>
</feature>
<dbReference type="InterPro" id="IPR035979">
    <property type="entry name" value="RBD_domain_sf"/>
</dbReference>
<keyword evidence="10" id="KW-1185">Reference proteome</keyword>
<evidence type="ECO:0000256" key="5">
    <source>
        <dbReference type="ARBA" id="ARBA00023187"/>
    </source>
</evidence>
<dbReference type="InterPro" id="IPR012677">
    <property type="entry name" value="Nucleotide-bd_a/b_plait_sf"/>
</dbReference>
<feature type="region of interest" description="Disordered" evidence="7">
    <location>
        <begin position="122"/>
        <end position="156"/>
    </location>
</feature>